<organism evidence="2 3">
    <name type="scientific">Thalassospira lohafexi</name>
    <dbReference type="NCBI Taxonomy" id="744227"/>
    <lineage>
        <taxon>Bacteria</taxon>
        <taxon>Pseudomonadati</taxon>
        <taxon>Pseudomonadota</taxon>
        <taxon>Alphaproteobacteria</taxon>
        <taxon>Rhodospirillales</taxon>
        <taxon>Thalassospiraceae</taxon>
        <taxon>Thalassospira</taxon>
    </lineage>
</organism>
<dbReference type="RefSeq" id="WP_101304848.1">
    <property type="nucleotide sequence ID" value="NZ_NXGX01000012.1"/>
</dbReference>
<name>A0A2N3L1A5_9PROT</name>
<dbReference type="EMBL" id="NXGX01000012">
    <property type="protein sequence ID" value="PKR56506.1"/>
    <property type="molecule type" value="Genomic_DNA"/>
</dbReference>
<dbReference type="Proteomes" id="UP000233332">
    <property type="component" value="Unassembled WGS sequence"/>
</dbReference>
<dbReference type="Pfam" id="PF13460">
    <property type="entry name" value="NAD_binding_10"/>
    <property type="match status" value="1"/>
</dbReference>
<dbReference type="Gene3D" id="3.40.50.720">
    <property type="entry name" value="NAD(P)-binding Rossmann-like Domain"/>
    <property type="match status" value="1"/>
</dbReference>
<gene>
    <name evidence="2" type="ORF">COO92_20720</name>
</gene>
<accession>A0A2N3L1A5</accession>
<dbReference type="GO" id="GO:0016646">
    <property type="term" value="F:oxidoreductase activity, acting on the CH-NH group of donors, NAD or NADP as acceptor"/>
    <property type="evidence" value="ECO:0007669"/>
    <property type="project" value="TreeGrafter"/>
</dbReference>
<sequence length="237" mass="25455">MKHADKTKHTFKTTAPKNIVVFGATGDVGREVVTEAIMRGHLVTAIARNTDRLASLPETVTRRQVDILESPDLVAGIMADHDIAISAVRPVSGQEHLLATMTECLLTAARQTGTPIYITGGAATLKLADDSGHTVLSAPDFLPDAVRPIAQACATQDALFDQYDDVQWTCLRPPAMLFAGDKTRQYVRGTDTLIPDHDGMARISYADFGVAMVDILEAGDKPQRRLTVGYQNAAAAA</sequence>
<feature type="domain" description="NAD(P)-binding" evidence="1">
    <location>
        <begin position="23"/>
        <end position="213"/>
    </location>
</feature>
<dbReference type="InterPro" id="IPR036291">
    <property type="entry name" value="NAD(P)-bd_dom_sf"/>
</dbReference>
<dbReference type="SUPFAM" id="SSF51735">
    <property type="entry name" value="NAD(P)-binding Rossmann-fold domains"/>
    <property type="match status" value="1"/>
</dbReference>
<dbReference type="InterPro" id="IPR016040">
    <property type="entry name" value="NAD(P)-bd_dom"/>
</dbReference>
<dbReference type="InterPro" id="IPR051606">
    <property type="entry name" value="Polyketide_Oxido-like"/>
</dbReference>
<dbReference type="PANTHER" id="PTHR43355:SF2">
    <property type="entry name" value="FLAVIN REDUCTASE (NADPH)"/>
    <property type="match status" value="1"/>
</dbReference>
<evidence type="ECO:0000313" key="2">
    <source>
        <dbReference type="EMBL" id="PKR56506.1"/>
    </source>
</evidence>
<keyword evidence="3" id="KW-1185">Reference proteome</keyword>
<evidence type="ECO:0000259" key="1">
    <source>
        <dbReference type="Pfam" id="PF13460"/>
    </source>
</evidence>
<protein>
    <submittedName>
        <fullName evidence="2">Potassium transporter TrkA</fullName>
    </submittedName>
</protein>
<evidence type="ECO:0000313" key="3">
    <source>
        <dbReference type="Proteomes" id="UP000233332"/>
    </source>
</evidence>
<reference evidence="2 3" key="1">
    <citation type="submission" date="2017-09" db="EMBL/GenBank/DDBJ databases">
        <title>Biodiversity and function of Thalassospira species in the particle-attached aromatic-hydrocarbon-degrading consortia from the surface seawater of the China South Sea.</title>
        <authorList>
            <person name="Dong C."/>
            <person name="Lai Q."/>
            <person name="Shao Z."/>
        </authorList>
    </citation>
    <scope>NUCLEOTIDE SEQUENCE [LARGE SCALE GENOMIC DNA]</scope>
    <source>
        <strain evidence="2 3">139Z-12</strain>
    </source>
</reference>
<dbReference type="PANTHER" id="PTHR43355">
    <property type="entry name" value="FLAVIN REDUCTASE (NADPH)"/>
    <property type="match status" value="1"/>
</dbReference>
<dbReference type="AlphaFoldDB" id="A0A2N3L1A5"/>
<proteinExistence type="predicted"/>
<comment type="caution">
    <text evidence="2">The sequence shown here is derived from an EMBL/GenBank/DDBJ whole genome shotgun (WGS) entry which is preliminary data.</text>
</comment>